<dbReference type="SMART" id="SM00382">
    <property type="entry name" value="AAA"/>
    <property type="match status" value="1"/>
</dbReference>
<accession>A0A3R9DXP3</accession>
<evidence type="ECO:0000256" key="7">
    <source>
        <dbReference type="ARBA" id="ARBA00022967"/>
    </source>
</evidence>
<sequence length="368" mass="41019">MSNIHVSFKQHFSDQSFDIDVTIPGNGITSVFGKSGAGKTSLINIIAGLNTPTEGKVTVSGKTFYCSETKINIPMHKRRVGYVFQEARLFPHYRVKGNLLYGVTHPDKHHFDKIVQLLDLHSLLSRYPNQLSGGEKQRVAIGRALLSKPSVLLMDEPLASLDIPLKKEVLPYLEHLAHEIKLPIIYVTHSLYEIVRLASHIIVIDNGTAIASDTLEKVWATSVLAPWRQSRVQSSLFEATLVNHNTNYALSQVQLANDVYLWVQKLEMNISSNLRVQVRASDVSIALTKPDQTSIRNILTAKIVEINTPVDNVKHKHVSVKLELGGQCFLWASITTWAMDELALEVGLQVFAQIKGVSVTQKDIVLHP</sequence>
<keyword evidence="12" id="KW-0378">Hydrolase</keyword>
<dbReference type="GO" id="GO:0005524">
    <property type="term" value="F:ATP binding"/>
    <property type="evidence" value="ECO:0007669"/>
    <property type="project" value="UniProtKB-KW"/>
</dbReference>
<evidence type="ECO:0000256" key="4">
    <source>
        <dbReference type="ARBA" id="ARBA00022519"/>
    </source>
</evidence>
<dbReference type="GO" id="GO:0016887">
    <property type="term" value="F:ATP hydrolysis activity"/>
    <property type="evidence" value="ECO:0007669"/>
    <property type="project" value="InterPro"/>
</dbReference>
<dbReference type="PROSITE" id="PS51866">
    <property type="entry name" value="MOP"/>
    <property type="match status" value="1"/>
</dbReference>
<dbReference type="SUPFAM" id="SSF50331">
    <property type="entry name" value="MOP-like"/>
    <property type="match status" value="1"/>
</dbReference>
<dbReference type="Gene3D" id="3.40.50.300">
    <property type="entry name" value="P-loop containing nucleotide triphosphate hydrolases"/>
    <property type="match status" value="1"/>
</dbReference>
<dbReference type="OrthoDB" id="9802264at2"/>
<name>A0A3R9DXP3_9VIBR</name>
<keyword evidence="5" id="KW-0547">Nucleotide-binding</keyword>
<keyword evidence="7" id="KW-1278">Translocase</keyword>
<keyword evidence="13" id="KW-1185">Reference proteome</keyword>
<keyword evidence="6 12" id="KW-0067">ATP-binding</keyword>
<dbReference type="PROSITE" id="PS50893">
    <property type="entry name" value="ABC_TRANSPORTER_2"/>
    <property type="match status" value="1"/>
</dbReference>
<dbReference type="FunFam" id="3.40.50.300:FF:000634">
    <property type="entry name" value="Molybdenum import ATP-binding protein ModC"/>
    <property type="match status" value="1"/>
</dbReference>
<dbReference type="NCBIfam" id="TIGR02142">
    <property type="entry name" value="modC_ABC"/>
    <property type="match status" value="1"/>
</dbReference>
<dbReference type="PROSITE" id="PS00211">
    <property type="entry name" value="ABC_TRANSPORTER_1"/>
    <property type="match status" value="1"/>
</dbReference>
<dbReference type="Proteomes" id="UP000269041">
    <property type="component" value="Unassembled WGS sequence"/>
</dbReference>
<evidence type="ECO:0000256" key="8">
    <source>
        <dbReference type="ARBA" id="ARBA00023136"/>
    </source>
</evidence>
<evidence type="ECO:0000256" key="2">
    <source>
        <dbReference type="ARBA" id="ARBA00022475"/>
    </source>
</evidence>
<dbReference type="InterPro" id="IPR050334">
    <property type="entry name" value="Molybdenum_import_ModC"/>
</dbReference>
<dbReference type="Pfam" id="PF03459">
    <property type="entry name" value="TOBE"/>
    <property type="match status" value="1"/>
</dbReference>
<dbReference type="InterPro" id="IPR003439">
    <property type="entry name" value="ABC_transporter-like_ATP-bd"/>
</dbReference>
<evidence type="ECO:0000259" key="11">
    <source>
        <dbReference type="PROSITE" id="PS51866"/>
    </source>
</evidence>
<dbReference type="GO" id="GO:0016020">
    <property type="term" value="C:membrane"/>
    <property type="evidence" value="ECO:0007669"/>
    <property type="project" value="InterPro"/>
</dbReference>
<dbReference type="InterPro" id="IPR011868">
    <property type="entry name" value="ModC_ABC_ATP-bd"/>
</dbReference>
<dbReference type="InterPro" id="IPR003593">
    <property type="entry name" value="AAA+_ATPase"/>
</dbReference>
<reference evidence="12 13" key="1">
    <citation type="submission" date="2018-12" db="EMBL/GenBank/DDBJ databases">
        <title>Genomic taxonomy of the Vibrionaceae family.</title>
        <authorList>
            <person name="Gomez-Gil B."/>
            <person name="Enciso-Ibarra K."/>
        </authorList>
    </citation>
    <scope>NUCLEOTIDE SEQUENCE [LARGE SCALE GENOMIC DNA]</scope>
    <source>
        <strain evidence="12 13">CAIM 594</strain>
    </source>
</reference>
<keyword evidence="4" id="KW-0997">Cell inner membrane</keyword>
<dbReference type="RefSeq" id="WP_125323146.1">
    <property type="nucleotide sequence ID" value="NZ_AP024890.1"/>
</dbReference>
<organism evidence="12 13">
    <name type="scientific">Vibrio pectenicida</name>
    <dbReference type="NCBI Taxonomy" id="62763"/>
    <lineage>
        <taxon>Bacteria</taxon>
        <taxon>Pseudomonadati</taxon>
        <taxon>Pseudomonadota</taxon>
        <taxon>Gammaproteobacteria</taxon>
        <taxon>Vibrionales</taxon>
        <taxon>Vibrionaceae</taxon>
        <taxon>Vibrio</taxon>
    </lineage>
</organism>
<dbReference type="Pfam" id="PF00005">
    <property type="entry name" value="ABC_tran"/>
    <property type="match status" value="1"/>
</dbReference>
<dbReference type="AlphaFoldDB" id="A0A3R9DXP3"/>
<dbReference type="EMBL" id="RSFA01000124">
    <property type="protein sequence ID" value="RSD29630.1"/>
    <property type="molecule type" value="Genomic_DNA"/>
</dbReference>
<comment type="caution">
    <text evidence="12">The sequence shown here is derived from an EMBL/GenBank/DDBJ whole genome shotgun (WGS) entry which is preliminary data.</text>
</comment>
<dbReference type="InterPro" id="IPR017871">
    <property type="entry name" value="ABC_transporter-like_CS"/>
</dbReference>
<evidence type="ECO:0000256" key="6">
    <source>
        <dbReference type="ARBA" id="ARBA00022840"/>
    </source>
</evidence>
<dbReference type="InterPro" id="IPR027417">
    <property type="entry name" value="P-loop_NTPase"/>
</dbReference>
<dbReference type="InterPro" id="IPR004606">
    <property type="entry name" value="Mop_domain"/>
</dbReference>
<evidence type="ECO:0000256" key="9">
    <source>
        <dbReference type="PROSITE-ProRule" id="PRU01213"/>
    </source>
</evidence>
<dbReference type="PANTHER" id="PTHR43514">
    <property type="entry name" value="ABC TRANSPORTER I FAMILY MEMBER 10"/>
    <property type="match status" value="1"/>
</dbReference>
<dbReference type="NCBIfam" id="NF008355">
    <property type="entry name" value="PRK11144.1"/>
    <property type="match status" value="1"/>
</dbReference>
<feature type="domain" description="ABC transporter" evidence="10">
    <location>
        <begin position="1"/>
        <end position="231"/>
    </location>
</feature>
<evidence type="ECO:0000313" key="12">
    <source>
        <dbReference type="EMBL" id="RSD29630.1"/>
    </source>
</evidence>
<keyword evidence="3 9" id="KW-0500">Molybdenum</keyword>
<dbReference type="PANTHER" id="PTHR43514:SF4">
    <property type="entry name" value="ABC TRANSPORTER I FAMILY MEMBER 10"/>
    <property type="match status" value="1"/>
</dbReference>
<evidence type="ECO:0000256" key="1">
    <source>
        <dbReference type="ARBA" id="ARBA00022448"/>
    </source>
</evidence>
<dbReference type="Gene3D" id="2.40.50.100">
    <property type="match status" value="1"/>
</dbReference>
<protein>
    <submittedName>
        <fullName evidence="12">Molybdenum ABC transporter ATP-binding protein ModC</fullName>
        <ecNumber evidence="12">3.6.3.29</ecNumber>
    </submittedName>
</protein>
<dbReference type="EC" id="3.6.3.29" evidence="12"/>
<feature type="domain" description="Mop" evidence="11">
    <location>
        <begin position="292"/>
        <end position="363"/>
    </location>
</feature>
<dbReference type="SUPFAM" id="SSF52540">
    <property type="entry name" value="P-loop containing nucleoside triphosphate hydrolases"/>
    <property type="match status" value="1"/>
</dbReference>
<dbReference type="GO" id="GO:0140359">
    <property type="term" value="F:ABC-type transporter activity"/>
    <property type="evidence" value="ECO:0007669"/>
    <property type="project" value="InterPro"/>
</dbReference>
<evidence type="ECO:0000313" key="13">
    <source>
        <dbReference type="Proteomes" id="UP000269041"/>
    </source>
</evidence>
<keyword evidence="8" id="KW-0472">Membrane</keyword>
<evidence type="ECO:0000256" key="3">
    <source>
        <dbReference type="ARBA" id="ARBA00022505"/>
    </source>
</evidence>
<dbReference type="GO" id="GO:0015098">
    <property type="term" value="F:molybdate ion transmembrane transporter activity"/>
    <property type="evidence" value="ECO:0007669"/>
    <property type="project" value="InterPro"/>
</dbReference>
<keyword evidence="2" id="KW-1003">Cell membrane</keyword>
<gene>
    <name evidence="12" type="primary">modC</name>
    <name evidence="12" type="ORF">EJA03_18130</name>
</gene>
<dbReference type="InterPro" id="IPR005116">
    <property type="entry name" value="Transp-assoc_OB_typ1"/>
</dbReference>
<proteinExistence type="predicted"/>
<evidence type="ECO:0000256" key="5">
    <source>
        <dbReference type="ARBA" id="ARBA00022741"/>
    </source>
</evidence>
<keyword evidence="1" id="KW-0813">Transport</keyword>
<evidence type="ECO:0000259" key="10">
    <source>
        <dbReference type="PROSITE" id="PS50893"/>
    </source>
</evidence>
<dbReference type="InterPro" id="IPR008995">
    <property type="entry name" value="Mo/tungstate-bd_C_term_dom"/>
</dbReference>